<dbReference type="AlphaFoldDB" id="A0A7Y6NT08"/>
<dbReference type="InterPro" id="IPR011762">
    <property type="entry name" value="COA_CT_N"/>
</dbReference>
<dbReference type="EMBL" id="JABWMJ010000017">
    <property type="protein sequence ID" value="NUZ08802.1"/>
    <property type="molecule type" value="Genomic_DNA"/>
</dbReference>
<dbReference type="InterPro" id="IPR045190">
    <property type="entry name" value="MCCB/AccD1-like"/>
</dbReference>
<organism evidence="3 4">
    <name type="scientific">Piscinibacter koreensis</name>
    <dbReference type="NCBI Taxonomy" id="2742824"/>
    <lineage>
        <taxon>Bacteria</taxon>
        <taxon>Pseudomonadati</taxon>
        <taxon>Pseudomonadota</taxon>
        <taxon>Betaproteobacteria</taxon>
        <taxon>Burkholderiales</taxon>
        <taxon>Sphaerotilaceae</taxon>
        <taxon>Piscinibacter</taxon>
    </lineage>
</organism>
<name>A0A7Y6NT08_9BURK</name>
<evidence type="ECO:0000259" key="1">
    <source>
        <dbReference type="PROSITE" id="PS50980"/>
    </source>
</evidence>
<dbReference type="PROSITE" id="PS50989">
    <property type="entry name" value="COA_CT_CTER"/>
    <property type="match status" value="1"/>
</dbReference>
<dbReference type="Gene3D" id="3.90.226.10">
    <property type="entry name" value="2-enoyl-CoA Hydratase, Chain A, domain 1"/>
    <property type="match status" value="2"/>
</dbReference>
<dbReference type="PANTHER" id="PTHR22855">
    <property type="entry name" value="ACETYL, PROPIONYL, PYRUVATE, AND GLUTACONYL CARBOXYLASE-RELATED"/>
    <property type="match status" value="1"/>
</dbReference>
<dbReference type="InterPro" id="IPR029045">
    <property type="entry name" value="ClpP/crotonase-like_dom_sf"/>
</dbReference>
<reference evidence="3 4" key="1">
    <citation type="submission" date="2020-06" db="EMBL/GenBank/DDBJ databases">
        <title>Schlegella sp. ID0723 isolated from air conditioner.</title>
        <authorList>
            <person name="Kim D.Y."/>
            <person name="Kim D.-U."/>
        </authorList>
    </citation>
    <scope>NUCLEOTIDE SEQUENCE [LARGE SCALE GENOMIC DNA]</scope>
    <source>
        <strain evidence="3 4">ID0723</strain>
    </source>
</reference>
<feature type="domain" description="CoA carboxyltransferase N-terminal" evidence="1">
    <location>
        <begin position="22"/>
        <end position="278"/>
    </location>
</feature>
<dbReference type="FunFam" id="3.90.226.10:FF:000004">
    <property type="entry name" value="Methylcrotonoyl-CoA carboxylase beta chain"/>
    <property type="match status" value="1"/>
</dbReference>
<dbReference type="InterPro" id="IPR011763">
    <property type="entry name" value="COA_CT_C"/>
</dbReference>
<dbReference type="GO" id="GO:0006552">
    <property type="term" value="P:L-leucine catabolic process"/>
    <property type="evidence" value="ECO:0007669"/>
    <property type="project" value="TreeGrafter"/>
</dbReference>
<comment type="caution">
    <text evidence="3">The sequence shown here is derived from an EMBL/GenBank/DDBJ whole genome shotgun (WGS) entry which is preliminary data.</text>
</comment>
<proteinExistence type="predicted"/>
<keyword evidence="4" id="KW-1185">Reference proteome</keyword>
<gene>
    <name evidence="3" type="ORF">HQN59_23950</name>
</gene>
<dbReference type="FunFam" id="3.90.226.10:FF:000030">
    <property type="entry name" value="Acetyl-CoA carboxylase carboxyltransferase subunit"/>
    <property type="match status" value="1"/>
</dbReference>
<dbReference type="PROSITE" id="PS50980">
    <property type="entry name" value="COA_CT_NTER"/>
    <property type="match status" value="1"/>
</dbReference>
<dbReference type="GO" id="GO:0004485">
    <property type="term" value="F:methylcrotonoyl-CoA carboxylase activity"/>
    <property type="evidence" value="ECO:0007669"/>
    <property type="project" value="TreeGrafter"/>
</dbReference>
<evidence type="ECO:0000313" key="3">
    <source>
        <dbReference type="EMBL" id="NUZ08802.1"/>
    </source>
</evidence>
<accession>A0A7Y6NT08</accession>
<sequence length="535" mass="58603">MTVMPSSISTTDEAFARNRDAYLARIADLHARRARALVGGPEKARRLHKQRGQLLPRERLAAVLDPGSPFLEFGQLAGDGLYEGVPPGGSIITGVGLVSDRPCMLMIHDATVKGATYYGITAKKHVRAQMFAWQHRLPCITMVQSGGANLPEQAHIFPDDGQFGSIFYNQIRMSAEGITQIATVHGPSTAGGAYLPALCDMAVIVRKQGAMFLGGPELVYAATKEEVDAETLGGGEMHSRVSGVTDHLAENDGHAIAIVRDLVAHLGTPPRQRWDVAPARPPLHDPREIYGIVSADTRHPTDNREVIARLIDGSELQEFKPLYGDTLICGFARIKGFQVGILANNGVIFSEAAVKGAHFIELACQRDIPLLFVADVSGFMVGQAVEREGIAKHGAKFITAMASANVPRYTLITGGSYAAAYLAMCGRPFKPHAMLMWPSGRAALMGPEQAATTLTMVRDRIHEREGTRWTDEERERFKQPIREQFEAFASPYNFASNLWCDMVIDPLETRDTLALLFELAGRQPQRETRFGVFRM</sequence>
<dbReference type="GO" id="GO:1905202">
    <property type="term" value="C:methylcrotonoyl-CoA carboxylase complex"/>
    <property type="evidence" value="ECO:0007669"/>
    <property type="project" value="TreeGrafter"/>
</dbReference>
<evidence type="ECO:0000259" key="2">
    <source>
        <dbReference type="PROSITE" id="PS50989"/>
    </source>
</evidence>
<dbReference type="PANTHER" id="PTHR22855:SF13">
    <property type="entry name" value="METHYLCROTONOYL-COA CARBOXYLASE BETA CHAIN, MITOCHONDRIAL"/>
    <property type="match status" value="1"/>
</dbReference>
<evidence type="ECO:0000313" key="4">
    <source>
        <dbReference type="Proteomes" id="UP000529637"/>
    </source>
</evidence>
<dbReference type="Pfam" id="PF01039">
    <property type="entry name" value="Carboxyl_trans"/>
    <property type="match status" value="1"/>
</dbReference>
<feature type="domain" description="CoA carboxyltransferase C-terminal" evidence="2">
    <location>
        <begin position="278"/>
        <end position="527"/>
    </location>
</feature>
<protein>
    <submittedName>
        <fullName evidence="3">Methylcrotonoyl-CoA carboxylase</fullName>
    </submittedName>
</protein>
<dbReference type="RefSeq" id="WP_176071661.1">
    <property type="nucleotide sequence ID" value="NZ_JABWMJ010000017.1"/>
</dbReference>
<dbReference type="SUPFAM" id="SSF52096">
    <property type="entry name" value="ClpP/crotonase"/>
    <property type="match status" value="2"/>
</dbReference>
<dbReference type="Proteomes" id="UP000529637">
    <property type="component" value="Unassembled WGS sequence"/>
</dbReference>
<dbReference type="InterPro" id="IPR034733">
    <property type="entry name" value="AcCoA_carboxyl_beta"/>
</dbReference>